<dbReference type="AlphaFoldDB" id="A0A0R2DH63"/>
<dbReference type="OrthoDB" id="2292063at2"/>
<feature type="chain" id="PRO_5006416124" description="Extracellular protein" evidence="1">
    <location>
        <begin position="32"/>
        <end position="219"/>
    </location>
</feature>
<comment type="caution">
    <text evidence="2">The sequence shown here is derived from an EMBL/GenBank/DDBJ whole genome shotgun (WGS) entry which is preliminary data.</text>
</comment>
<dbReference type="STRING" id="1423803.FD13_GL000198"/>
<dbReference type="PATRIC" id="fig|1423803.3.peg.198"/>
<protein>
    <recommendedName>
        <fullName evidence="4">Extracellular protein</fullName>
    </recommendedName>
</protein>
<proteinExistence type="predicted"/>
<evidence type="ECO:0008006" key="4">
    <source>
        <dbReference type="Google" id="ProtNLM"/>
    </source>
</evidence>
<sequence length="219" mass="23934">MVMKRLVVKLGLVGLALGTFGGVLSPTVASAKSKPTFTKTDLKRYYKSAKSKSAFYFKTVKSGKKTGTILILGDFNGTSANVKYGVPSSMKISKNGRTLTTKYKLMQFKTKNGKTTTSLGKTNYTFKLTKKSASKFSTKLSGNKTNRRLATSGKTYTYSKVKASPAGSYSKKYVKPAMVKQQTKKYEGIGLADAQVKKIATTYATTLSNTMVKNFNYKN</sequence>
<name>A0A0R2DH63_9LACO</name>
<keyword evidence="1" id="KW-0732">Signal</keyword>
<gene>
    <name evidence="2" type="ORF">FD13_GL000198</name>
</gene>
<organism evidence="2 3">
    <name type="scientific">Levilactobacillus senmaizukei DSM 21775 = NBRC 103853</name>
    <dbReference type="NCBI Taxonomy" id="1423803"/>
    <lineage>
        <taxon>Bacteria</taxon>
        <taxon>Bacillati</taxon>
        <taxon>Bacillota</taxon>
        <taxon>Bacilli</taxon>
        <taxon>Lactobacillales</taxon>
        <taxon>Lactobacillaceae</taxon>
        <taxon>Levilactobacillus</taxon>
    </lineage>
</organism>
<accession>A0A0R2DH63</accession>
<feature type="signal peptide" evidence="1">
    <location>
        <begin position="1"/>
        <end position="31"/>
    </location>
</feature>
<evidence type="ECO:0000313" key="3">
    <source>
        <dbReference type="Proteomes" id="UP000051589"/>
    </source>
</evidence>
<dbReference type="Proteomes" id="UP000051589">
    <property type="component" value="Unassembled WGS sequence"/>
</dbReference>
<evidence type="ECO:0000313" key="2">
    <source>
        <dbReference type="EMBL" id="KRN03410.1"/>
    </source>
</evidence>
<evidence type="ECO:0000256" key="1">
    <source>
        <dbReference type="SAM" id="SignalP"/>
    </source>
</evidence>
<keyword evidence="3" id="KW-1185">Reference proteome</keyword>
<reference evidence="2 3" key="1">
    <citation type="journal article" date="2015" name="Genome Announc.">
        <title>Expanding the biotechnology potential of lactobacilli through comparative genomics of 213 strains and associated genera.</title>
        <authorList>
            <person name="Sun Z."/>
            <person name="Harris H.M."/>
            <person name="McCann A."/>
            <person name="Guo C."/>
            <person name="Argimon S."/>
            <person name="Zhang W."/>
            <person name="Yang X."/>
            <person name="Jeffery I.B."/>
            <person name="Cooney J.C."/>
            <person name="Kagawa T.F."/>
            <person name="Liu W."/>
            <person name="Song Y."/>
            <person name="Salvetti E."/>
            <person name="Wrobel A."/>
            <person name="Rasinkangas P."/>
            <person name="Parkhill J."/>
            <person name="Rea M.C."/>
            <person name="O'Sullivan O."/>
            <person name="Ritari J."/>
            <person name="Douillard F.P."/>
            <person name="Paul Ross R."/>
            <person name="Yang R."/>
            <person name="Briner A.E."/>
            <person name="Felis G.E."/>
            <person name="de Vos W.M."/>
            <person name="Barrangou R."/>
            <person name="Klaenhammer T.R."/>
            <person name="Caufield P.W."/>
            <person name="Cui Y."/>
            <person name="Zhang H."/>
            <person name="O'Toole P.W."/>
        </authorList>
    </citation>
    <scope>NUCLEOTIDE SEQUENCE [LARGE SCALE GENOMIC DNA]</scope>
    <source>
        <strain evidence="2 3">DSM 21775</strain>
    </source>
</reference>
<dbReference type="EMBL" id="AYZH01000001">
    <property type="protein sequence ID" value="KRN03410.1"/>
    <property type="molecule type" value="Genomic_DNA"/>
</dbReference>